<protein>
    <submittedName>
        <fullName evidence="2">Uncharacterized protein</fullName>
    </submittedName>
</protein>
<organism evidence="2 3">
    <name type="scientific">Gymnopilus junonius</name>
    <name type="common">Spectacular rustgill mushroom</name>
    <name type="synonym">Gymnopilus spectabilis subsp. junonius</name>
    <dbReference type="NCBI Taxonomy" id="109634"/>
    <lineage>
        <taxon>Eukaryota</taxon>
        <taxon>Fungi</taxon>
        <taxon>Dikarya</taxon>
        <taxon>Basidiomycota</taxon>
        <taxon>Agaricomycotina</taxon>
        <taxon>Agaricomycetes</taxon>
        <taxon>Agaricomycetidae</taxon>
        <taxon>Agaricales</taxon>
        <taxon>Agaricineae</taxon>
        <taxon>Hymenogastraceae</taxon>
        <taxon>Gymnopilus</taxon>
    </lineage>
</organism>
<evidence type="ECO:0000313" key="2">
    <source>
        <dbReference type="EMBL" id="KAF8877320.1"/>
    </source>
</evidence>
<keyword evidence="1" id="KW-0732">Signal</keyword>
<accession>A0A9P5TI01</accession>
<feature type="chain" id="PRO_5040263740" evidence="1">
    <location>
        <begin position="28"/>
        <end position="103"/>
    </location>
</feature>
<sequence length="103" mass="10687">MKYPLATILLFAAFRITNLLVVAAVSSIPTPESVPVLPSSEFGASACSNAQVDTNDCDLACCIALYVAKLSQNGVHFGEMEDGLDGIADGNRSFTGGEGAFGR</sequence>
<reference evidence="2" key="1">
    <citation type="submission" date="2020-11" db="EMBL/GenBank/DDBJ databases">
        <authorList>
            <consortium name="DOE Joint Genome Institute"/>
            <person name="Ahrendt S."/>
            <person name="Riley R."/>
            <person name="Andreopoulos W."/>
            <person name="LaButti K."/>
            <person name="Pangilinan J."/>
            <person name="Ruiz-duenas F.J."/>
            <person name="Barrasa J.M."/>
            <person name="Sanchez-Garcia M."/>
            <person name="Camarero S."/>
            <person name="Miyauchi S."/>
            <person name="Serrano A."/>
            <person name="Linde D."/>
            <person name="Babiker R."/>
            <person name="Drula E."/>
            <person name="Ayuso-Fernandez I."/>
            <person name="Pacheco R."/>
            <person name="Padilla G."/>
            <person name="Ferreira P."/>
            <person name="Barriuso J."/>
            <person name="Kellner H."/>
            <person name="Castanera R."/>
            <person name="Alfaro M."/>
            <person name="Ramirez L."/>
            <person name="Pisabarro A.G."/>
            <person name="Kuo A."/>
            <person name="Tritt A."/>
            <person name="Lipzen A."/>
            <person name="He G."/>
            <person name="Yan M."/>
            <person name="Ng V."/>
            <person name="Cullen D."/>
            <person name="Martin F."/>
            <person name="Rosso M.-N."/>
            <person name="Henrissat B."/>
            <person name="Hibbett D."/>
            <person name="Martinez A.T."/>
            <person name="Grigoriev I.V."/>
        </authorList>
    </citation>
    <scope>NUCLEOTIDE SEQUENCE</scope>
    <source>
        <strain evidence="2">AH 44721</strain>
    </source>
</reference>
<keyword evidence="3" id="KW-1185">Reference proteome</keyword>
<dbReference type="EMBL" id="JADNYJ010000172">
    <property type="protein sequence ID" value="KAF8877320.1"/>
    <property type="molecule type" value="Genomic_DNA"/>
</dbReference>
<dbReference type="AlphaFoldDB" id="A0A9P5TI01"/>
<gene>
    <name evidence="2" type="ORF">CPB84DRAFT_1795112</name>
</gene>
<evidence type="ECO:0000313" key="3">
    <source>
        <dbReference type="Proteomes" id="UP000724874"/>
    </source>
</evidence>
<proteinExistence type="predicted"/>
<comment type="caution">
    <text evidence="2">The sequence shown here is derived from an EMBL/GenBank/DDBJ whole genome shotgun (WGS) entry which is preliminary data.</text>
</comment>
<dbReference type="Proteomes" id="UP000724874">
    <property type="component" value="Unassembled WGS sequence"/>
</dbReference>
<name>A0A9P5TI01_GYMJU</name>
<feature type="signal peptide" evidence="1">
    <location>
        <begin position="1"/>
        <end position="27"/>
    </location>
</feature>
<evidence type="ECO:0000256" key="1">
    <source>
        <dbReference type="SAM" id="SignalP"/>
    </source>
</evidence>